<dbReference type="Pfam" id="PF14432">
    <property type="entry name" value="DYW_deaminase"/>
    <property type="match status" value="1"/>
</dbReference>
<feature type="domain" description="DYW" evidence="2">
    <location>
        <begin position="17"/>
        <end position="44"/>
    </location>
</feature>
<proteinExistence type="inferred from homology"/>
<comment type="similarity">
    <text evidence="1">Belongs to the PPR family. PCMP-H subfamily.</text>
</comment>
<dbReference type="Gramene" id="KFK40035">
    <property type="protein sequence ID" value="KFK40035"/>
    <property type="gene ID" value="AALP_AA3G321500"/>
</dbReference>
<gene>
    <name evidence="3" type="ordered locus">AALP_Aa3g321500</name>
</gene>
<keyword evidence="4" id="KW-1185">Reference proteome</keyword>
<organism evidence="3 4">
    <name type="scientific">Arabis alpina</name>
    <name type="common">Alpine rock-cress</name>
    <dbReference type="NCBI Taxonomy" id="50452"/>
    <lineage>
        <taxon>Eukaryota</taxon>
        <taxon>Viridiplantae</taxon>
        <taxon>Streptophyta</taxon>
        <taxon>Embryophyta</taxon>
        <taxon>Tracheophyta</taxon>
        <taxon>Spermatophyta</taxon>
        <taxon>Magnoliopsida</taxon>
        <taxon>eudicotyledons</taxon>
        <taxon>Gunneridae</taxon>
        <taxon>Pentapetalae</taxon>
        <taxon>rosids</taxon>
        <taxon>malvids</taxon>
        <taxon>Brassicales</taxon>
        <taxon>Brassicaceae</taxon>
        <taxon>Arabideae</taxon>
        <taxon>Arabis</taxon>
    </lineage>
</organism>
<evidence type="ECO:0000259" key="2">
    <source>
        <dbReference type="Pfam" id="PF14432"/>
    </source>
</evidence>
<reference evidence="4" key="1">
    <citation type="journal article" date="2015" name="Nat. Plants">
        <title>Genome expansion of Arabis alpina linked with retrotransposition and reduced symmetric DNA methylation.</title>
        <authorList>
            <person name="Willing E.M."/>
            <person name="Rawat V."/>
            <person name="Mandakova T."/>
            <person name="Maumus F."/>
            <person name="James G.V."/>
            <person name="Nordstroem K.J."/>
            <person name="Becker C."/>
            <person name="Warthmann N."/>
            <person name="Chica C."/>
            <person name="Szarzynska B."/>
            <person name="Zytnicki M."/>
            <person name="Albani M.C."/>
            <person name="Kiefer C."/>
            <person name="Bergonzi S."/>
            <person name="Castaings L."/>
            <person name="Mateos J.L."/>
            <person name="Berns M.C."/>
            <person name="Bujdoso N."/>
            <person name="Piofczyk T."/>
            <person name="de Lorenzo L."/>
            <person name="Barrero-Sicilia C."/>
            <person name="Mateos I."/>
            <person name="Piednoel M."/>
            <person name="Hagmann J."/>
            <person name="Chen-Min-Tao R."/>
            <person name="Iglesias-Fernandez R."/>
            <person name="Schuster S.C."/>
            <person name="Alonso-Blanco C."/>
            <person name="Roudier F."/>
            <person name="Carbonero P."/>
            <person name="Paz-Ares J."/>
            <person name="Davis S.J."/>
            <person name="Pecinka A."/>
            <person name="Quesneville H."/>
            <person name="Colot V."/>
            <person name="Lysak M.A."/>
            <person name="Weigel D."/>
            <person name="Coupland G."/>
            <person name="Schneeberger K."/>
        </authorList>
    </citation>
    <scope>NUCLEOTIDE SEQUENCE [LARGE SCALE GENOMIC DNA]</scope>
    <source>
        <strain evidence="4">cv. Pajares</strain>
    </source>
</reference>
<accession>A0A087HD33</accession>
<name>A0A087HD33_ARAAL</name>
<dbReference type="Proteomes" id="UP000029120">
    <property type="component" value="Chromosome 3"/>
</dbReference>
<dbReference type="AlphaFoldDB" id="A0A087HD33"/>
<evidence type="ECO:0000256" key="1">
    <source>
        <dbReference type="ARBA" id="ARBA00006643"/>
    </source>
</evidence>
<dbReference type="EMBL" id="CM002871">
    <property type="protein sequence ID" value="KFK40035.1"/>
    <property type="molecule type" value="Genomic_DNA"/>
</dbReference>
<sequence length="60" mass="7114">MKYNGGPEEDEDEPYVDCHNFIKIMSKIIGRELMLRDNKRFHQLNVLVVITGRSQVLFYI</sequence>
<dbReference type="InterPro" id="IPR032867">
    <property type="entry name" value="DYW_dom"/>
</dbReference>
<evidence type="ECO:0000313" key="4">
    <source>
        <dbReference type="Proteomes" id="UP000029120"/>
    </source>
</evidence>
<protein>
    <recommendedName>
        <fullName evidence="2">DYW domain-containing protein</fullName>
    </recommendedName>
</protein>
<evidence type="ECO:0000313" key="3">
    <source>
        <dbReference type="EMBL" id="KFK40035.1"/>
    </source>
</evidence>
<dbReference type="GO" id="GO:0008270">
    <property type="term" value="F:zinc ion binding"/>
    <property type="evidence" value="ECO:0007669"/>
    <property type="project" value="InterPro"/>
</dbReference>